<dbReference type="Proteomes" id="UP000244929">
    <property type="component" value="Chromosome"/>
</dbReference>
<keyword evidence="1" id="KW-1133">Transmembrane helix</keyword>
<dbReference type="OrthoDB" id="1454450at2"/>
<keyword evidence="1" id="KW-0472">Membrane</keyword>
<feature type="transmembrane region" description="Helical" evidence="1">
    <location>
        <begin position="62"/>
        <end position="86"/>
    </location>
</feature>
<gene>
    <name evidence="2" type="ORF">HYN59_14340</name>
</gene>
<evidence type="ECO:0000313" key="2">
    <source>
        <dbReference type="EMBL" id="AWH86215.1"/>
    </source>
</evidence>
<reference evidence="2 3" key="1">
    <citation type="submission" date="2018-04" db="EMBL/GenBank/DDBJ databases">
        <title>Genome sequencing of Flavobacterium sp. HYN0059.</title>
        <authorList>
            <person name="Yi H."/>
            <person name="Baek C."/>
        </authorList>
    </citation>
    <scope>NUCLEOTIDE SEQUENCE [LARGE SCALE GENOMIC DNA]</scope>
    <source>
        <strain evidence="2 3">HYN0059</strain>
    </source>
</reference>
<dbReference type="AlphaFoldDB" id="A0A2S1R0R1"/>
<dbReference type="EMBL" id="CP029186">
    <property type="protein sequence ID" value="AWH86215.1"/>
    <property type="molecule type" value="Genomic_DNA"/>
</dbReference>
<proteinExistence type="predicted"/>
<dbReference type="KEGG" id="falb:HYN59_14340"/>
<sequence>MGLIILPFILGAIFMFINAAVKTIKSILAGNVNPKDYGLGFLLSAIIYIPIFLSYKLSDSAYALGAYFVFPFFMIGIPFLIGFSMSSGNNEAAGPIAKICLLSVVFRALYFDFQSIQPWNCGVSGA</sequence>
<evidence type="ECO:0000313" key="3">
    <source>
        <dbReference type="Proteomes" id="UP000244929"/>
    </source>
</evidence>
<keyword evidence="3" id="KW-1185">Reference proteome</keyword>
<keyword evidence="1" id="KW-0812">Transmembrane</keyword>
<feature type="transmembrane region" description="Helical" evidence="1">
    <location>
        <begin position="92"/>
        <end position="110"/>
    </location>
</feature>
<feature type="transmembrane region" description="Helical" evidence="1">
    <location>
        <begin position="38"/>
        <end position="55"/>
    </location>
</feature>
<organism evidence="2 3">
    <name type="scientific">Flavobacterium album</name>
    <dbReference type="NCBI Taxonomy" id="2175091"/>
    <lineage>
        <taxon>Bacteria</taxon>
        <taxon>Pseudomonadati</taxon>
        <taxon>Bacteroidota</taxon>
        <taxon>Flavobacteriia</taxon>
        <taxon>Flavobacteriales</taxon>
        <taxon>Flavobacteriaceae</taxon>
        <taxon>Flavobacterium</taxon>
    </lineage>
</organism>
<protein>
    <submittedName>
        <fullName evidence="2">Uncharacterized protein</fullName>
    </submittedName>
</protein>
<evidence type="ECO:0000256" key="1">
    <source>
        <dbReference type="SAM" id="Phobius"/>
    </source>
</evidence>
<dbReference type="RefSeq" id="WP_108778938.1">
    <property type="nucleotide sequence ID" value="NZ_CP029186.1"/>
</dbReference>
<accession>A0A2S1R0R1</accession>
<name>A0A2S1R0R1_9FLAO</name>